<gene>
    <name evidence="1" type="ORF">LCGC14_0664340</name>
</gene>
<dbReference type="EMBL" id="LAZR01001283">
    <property type="protein sequence ID" value="KKN47328.1"/>
    <property type="molecule type" value="Genomic_DNA"/>
</dbReference>
<name>A0A0F9U126_9ZZZZ</name>
<evidence type="ECO:0008006" key="2">
    <source>
        <dbReference type="Google" id="ProtNLM"/>
    </source>
</evidence>
<sequence>MHRAKTIKTGRWCKGYHFKLVDGKHYMMLEDATTCNFAHAFKYIHEESFAGIDPDTLAQKTGVPDKNKTIIYGSIPINGIMSKGGDKTVSVDGTIFYIEWERGGLGFIGRSKSGIVQLSYLTELTKYNIEILGPACDAKKNETDGAI</sequence>
<reference evidence="1" key="1">
    <citation type="journal article" date="2015" name="Nature">
        <title>Complex archaea that bridge the gap between prokaryotes and eukaryotes.</title>
        <authorList>
            <person name="Spang A."/>
            <person name="Saw J.H."/>
            <person name="Jorgensen S.L."/>
            <person name="Zaremba-Niedzwiedzka K."/>
            <person name="Martijn J."/>
            <person name="Lind A.E."/>
            <person name="van Eijk R."/>
            <person name="Schleper C."/>
            <person name="Guy L."/>
            <person name="Ettema T.J."/>
        </authorList>
    </citation>
    <scope>NUCLEOTIDE SEQUENCE</scope>
</reference>
<accession>A0A0F9U126</accession>
<organism evidence="1">
    <name type="scientific">marine sediment metagenome</name>
    <dbReference type="NCBI Taxonomy" id="412755"/>
    <lineage>
        <taxon>unclassified sequences</taxon>
        <taxon>metagenomes</taxon>
        <taxon>ecological metagenomes</taxon>
    </lineage>
</organism>
<evidence type="ECO:0000313" key="1">
    <source>
        <dbReference type="EMBL" id="KKN47328.1"/>
    </source>
</evidence>
<proteinExistence type="predicted"/>
<comment type="caution">
    <text evidence="1">The sequence shown here is derived from an EMBL/GenBank/DDBJ whole genome shotgun (WGS) entry which is preliminary data.</text>
</comment>
<dbReference type="AlphaFoldDB" id="A0A0F9U126"/>
<protein>
    <recommendedName>
        <fullName evidence="2">YopX protein domain-containing protein</fullName>
    </recommendedName>
</protein>
<dbReference type="SUPFAM" id="SSF159006">
    <property type="entry name" value="YopX-like"/>
    <property type="match status" value="1"/>
</dbReference>